<evidence type="ECO:0000259" key="5">
    <source>
        <dbReference type="PROSITE" id="PS50056"/>
    </source>
</evidence>
<sequence length="796" mass="85107">MADGSPKSAPPPKGGGGGDGAPDYFALAPAQGTTTPPERADPVVPADHPWAAMLAPPTLPHGGSLQSGAHGGLRTPLTLPRTPGLPRTPNIDKGSEKGASLGAPPTSGASLGVPGGASLGVPGGGSLGVPGGAPSLAVPGTSGALHTSPPSLLVPPAPGRSHSIPSGPDAPSGRLPSPSLPRGALAGAARVPQKVRAPPPSDPAVESGRIQSISAPDLAAMLAAGDSGDPVLLVDIRPATAFSKVHIRDSVNLCAPSTLLKRAEFTIDRLETQMLDPGAERDAFSVWRSHGASGWIVALDTDAISPTSMGRSTSGGGGPCLVGLLRKFDQEKYPGRLRWLHGGFSAFKAQESARAHLVHGDVDLSHCAAPTQPEIVRPRGLSLDAFRLTTSGVDSTAAPPVQATNPFFDNIRQNLELSCGITDVVPLEMDLTETQKARLPRFLQNLLDMPSKERADHLAQQFFEVEKSEQERLRGVMARHTHDSFKGPAPGNDKLLSARAANPRSPTERPVCNDSFPLSITAALERGMDNRYRNLWTFEHSRVKLARPIDAKDAGSNYLNASFINPLRHLGGHRVYLATQAPLPVTFEAFWEALWEQECRIIVMLSREFEAGRQQCHMYWDYTSDRLRVRVEKEEPLRRADLGLDDKGSEAVALRRTLVLSHSDGASPRRIVQLQYLDWPDHSVPDSADELLALASLADEARLTHKVPGPFVVHCSAGIGRTGALITIDSVLSYLRNTRSMPGTGPTPEQAHEAWHGQRDLIFEALSIMREQRMSMVQTVRQYVFAYRAVIEALLA</sequence>
<proteinExistence type="inferred from homology"/>
<feature type="compositionally biased region" description="Low complexity" evidence="3">
    <location>
        <begin position="72"/>
        <end position="89"/>
    </location>
</feature>
<dbReference type="SMART" id="SM00194">
    <property type="entry name" value="PTPc"/>
    <property type="match status" value="1"/>
</dbReference>
<dbReference type="GO" id="GO:0004725">
    <property type="term" value="F:protein tyrosine phosphatase activity"/>
    <property type="evidence" value="ECO:0007669"/>
    <property type="project" value="UniProtKB-EC"/>
</dbReference>
<name>A0AAF0JHP8_9BASI</name>
<feature type="domain" description="Rhodanese" evidence="6">
    <location>
        <begin position="227"/>
        <end position="352"/>
    </location>
</feature>
<dbReference type="PANTHER" id="PTHR19134">
    <property type="entry name" value="RECEPTOR-TYPE TYROSINE-PROTEIN PHOSPHATASE"/>
    <property type="match status" value="1"/>
</dbReference>
<feature type="region of interest" description="Disordered" evidence="3">
    <location>
        <begin position="480"/>
        <end position="510"/>
    </location>
</feature>
<evidence type="ECO:0000313" key="7">
    <source>
        <dbReference type="EMBL" id="WFD40996.1"/>
    </source>
</evidence>
<accession>A0AAF0JHP8</accession>
<dbReference type="RefSeq" id="XP_060123893.1">
    <property type="nucleotide sequence ID" value="XM_060267910.1"/>
</dbReference>
<feature type="region of interest" description="Disordered" evidence="3">
    <location>
        <begin position="1"/>
        <end position="117"/>
    </location>
</feature>
<dbReference type="InterPro" id="IPR029021">
    <property type="entry name" value="Prot-tyrosine_phosphatase-like"/>
</dbReference>
<dbReference type="InterPro" id="IPR016130">
    <property type="entry name" value="Tyr_Pase_AS"/>
</dbReference>
<evidence type="ECO:0000313" key="8">
    <source>
        <dbReference type="Proteomes" id="UP001217754"/>
    </source>
</evidence>
<feature type="domain" description="Tyrosine-protein phosphatase" evidence="4">
    <location>
        <begin position="530"/>
        <end position="793"/>
    </location>
</feature>
<feature type="compositionally biased region" description="Low complexity" evidence="3">
    <location>
        <begin position="171"/>
        <end position="183"/>
    </location>
</feature>
<dbReference type="PROSITE" id="PS50206">
    <property type="entry name" value="RHODANESE_3"/>
    <property type="match status" value="1"/>
</dbReference>
<dbReference type="PROSITE" id="PS00383">
    <property type="entry name" value="TYR_PHOSPHATASE_1"/>
    <property type="match status" value="1"/>
</dbReference>
<protein>
    <recommendedName>
        <fullName evidence="2">protein-tyrosine-phosphatase</fullName>
        <ecNumber evidence="2">3.1.3.48</ecNumber>
    </recommendedName>
</protein>
<dbReference type="SUPFAM" id="SSF52821">
    <property type="entry name" value="Rhodanese/Cell cycle control phosphatase"/>
    <property type="match status" value="1"/>
</dbReference>
<dbReference type="SMART" id="SM00450">
    <property type="entry name" value="RHOD"/>
    <property type="match status" value="1"/>
</dbReference>
<dbReference type="AlphaFoldDB" id="A0AAF0JHP8"/>
<evidence type="ECO:0000256" key="1">
    <source>
        <dbReference type="ARBA" id="ARBA00009649"/>
    </source>
</evidence>
<keyword evidence="8" id="KW-1185">Reference proteome</keyword>
<dbReference type="PROSITE" id="PS50055">
    <property type="entry name" value="TYR_PHOSPHATASE_PTP"/>
    <property type="match status" value="1"/>
</dbReference>
<feature type="region of interest" description="Disordered" evidence="3">
    <location>
        <begin position="132"/>
        <end position="207"/>
    </location>
</feature>
<dbReference type="Gene3D" id="3.40.250.10">
    <property type="entry name" value="Rhodanese-like domain"/>
    <property type="match status" value="1"/>
</dbReference>
<dbReference type="InterPro" id="IPR036873">
    <property type="entry name" value="Rhodanese-like_dom_sf"/>
</dbReference>
<dbReference type="PANTHER" id="PTHR19134:SF561">
    <property type="entry name" value="PROTEIN TYROSINE PHOSPHATASE 36E, ISOFORM A"/>
    <property type="match status" value="1"/>
</dbReference>
<feature type="domain" description="Tyrosine specific protein phosphatases" evidence="5">
    <location>
        <begin position="689"/>
        <end position="784"/>
    </location>
</feature>
<comment type="similarity">
    <text evidence="1">Belongs to the protein-tyrosine phosphatase family. Non-receptor class subfamily.</text>
</comment>
<reference evidence="7" key="1">
    <citation type="submission" date="2023-03" db="EMBL/GenBank/DDBJ databases">
        <title>Mating type loci evolution in Malassezia.</title>
        <authorList>
            <person name="Coelho M.A."/>
        </authorList>
    </citation>
    <scope>NUCLEOTIDE SEQUENCE</scope>
    <source>
        <strain evidence="7">CBS 9431</strain>
    </source>
</reference>
<evidence type="ECO:0000259" key="4">
    <source>
        <dbReference type="PROSITE" id="PS50055"/>
    </source>
</evidence>
<dbReference type="InterPro" id="IPR000242">
    <property type="entry name" value="PTP_cat"/>
</dbReference>
<dbReference type="InterPro" id="IPR050348">
    <property type="entry name" value="Protein-Tyr_Phosphatase"/>
</dbReference>
<dbReference type="SUPFAM" id="SSF52799">
    <property type="entry name" value="(Phosphotyrosine protein) phosphatases II"/>
    <property type="match status" value="1"/>
</dbReference>
<keyword evidence="7" id="KW-0378">Hydrolase</keyword>
<dbReference type="PRINTS" id="PR00700">
    <property type="entry name" value="PRTYPHPHTASE"/>
</dbReference>
<dbReference type="Gene3D" id="3.90.190.10">
    <property type="entry name" value="Protein tyrosine phosphatase superfamily"/>
    <property type="match status" value="1"/>
</dbReference>
<gene>
    <name evidence="7" type="ORF">MJAP1_003987</name>
</gene>
<dbReference type="EMBL" id="CP119965">
    <property type="protein sequence ID" value="WFD40996.1"/>
    <property type="molecule type" value="Genomic_DNA"/>
</dbReference>
<dbReference type="InterPro" id="IPR001763">
    <property type="entry name" value="Rhodanese-like_dom"/>
</dbReference>
<evidence type="ECO:0000259" key="6">
    <source>
        <dbReference type="PROSITE" id="PS50206"/>
    </source>
</evidence>
<dbReference type="InterPro" id="IPR000387">
    <property type="entry name" value="Tyr_Pase_dom"/>
</dbReference>
<dbReference type="PROSITE" id="PS50056">
    <property type="entry name" value="TYR_PHOSPHATASE_2"/>
    <property type="match status" value="1"/>
</dbReference>
<evidence type="ECO:0000256" key="3">
    <source>
        <dbReference type="SAM" id="MobiDB-lite"/>
    </source>
</evidence>
<dbReference type="GeneID" id="85227638"/>
<dbReference type="Proteomes" id="UP001217754">
    <property type="component" value="Chromosome 8"/>
</dbReference>
<organism evidence="7 8">
    <name type="scientific">Malassezia japonica</name>
    <dbReference type="NCBI Taxonomy" id="223818"/>
    <lineage>
        <taxon>Eukaryota</taxon>
        <taxon>Fungi</taxon>
        <taxon>Dikarya</taxon>
        <taxon>Basidiomycota</taxon>
        <taxon>Ustilaginomycotina</taxon>
        <taxon>Malasseziomycetes</taxon>
        <taxon>Malasseziales</taxon>
        <taxon>Malasseziaceae</taxon>
        <taxon>Malassezia</taxon>
    </lineage>
</organism>
<dbReference type="SMART" id="SM00404">
    <property type="entry name" value="PTPc_motif"/>
    <property type="match status" value="1"/>
</dbReference>
<evidence type="ECO:0000256" key="2">
    <source>
        <dbReference type="ARBA" id="ARBA00013064"/>
    </source>
</evidence>
<dbReference type="InterPro" id="IPR003595">
    <property type="entry name" value="Tyr_Pase_cat"/>
</dbReference>
<dbReference type="Pfam" id="PF00102">
    <property type="entry name" value="Y_phosphatase"/>
    <property type="match status" value="1"/>
</dbReference>
<dbReference type="CDD" id="cd18533">
    <property type="entry name" value="PTP_fungal"/>
    <property type="match status" value="1"/>
</dbReference>
<dbReference type="EC" id="3.1.3.48" evidence="2"/>